<dbReference type="InterPro" id="IPR014790">
    <property type="entry name" value="MutL_C"/>
</dbReference>
<dbReference type="GO" id="GO:0016887">
    <property type="term" value="F:ATP hydrolysis activity"/>
    <property type="evidence" value="ECO:0007669"/>
    <property type="project" value="InterPro"/>
</dbReference>
<dbReference type="InterPro" id="IPR014762">
    <property type="entry name" value="DNA_mismatch_repair_CS"/>
</dbReference>
<reference evidence="6 7" key="1">
    <citation type="submission" date="2020-04" db="EMBL/GenBank/DDBJ databases">
        <title>Plant Genome Project.</title>
        <authorList>
            <person name="Zhang R.-G."/>
        </authorList>
    </citation>
    <scope>NUCLEOTIDE SEQUENCE [LARGE SCALE GENOMIC DNA]</scope>
    <source>
        <strain evidence="6">YNK0</strain>
        <tissue evidence="6">Leaf</tissue>
    </source>
</reference>
<dbReference type="Gene3D" id="3.30.565.10">
    <property type="entry name" value="Histidine kinase-like ATPase, C-terminal domain"/>
    <property type="match status" value="1"/>
</dbReference>
<dbReference type="PROSITE" id="PS00058">
    <property type="entry name" value="DNA_MISMATCH_REPAIR_1"/>
    <property type="match status" value="1"/>
</dbReference>
<dbReference type="OMA" id="DHHAVEH"/>
<dbReference type="InterPro" id="IPR036890">
    <property type="entry name" value="HATPase_C_sf"/>
</dbReference>
<accession>A0A834ZH01</accession>
<dbReference type="GO" id="GO:0032300">
    <property type="term" value="C:mismatch repair complex"/>
    <property type="evidence" value="ECO:0007669"/>
    <property type="project" value="InterPro"/>
</dbReference>
<evidence type="ECO:0000256" key="4">
    <source>
        <dbReference type="SAM" id="MobiDB-lite"/>
    </source>
</evidence>
<gene>
    <name evidence="6" type="ORF">HHK36_010462</name>
</gene>
<protein>
    <recommendedName>
        <fullName evidence="5">MutL C-terminal dimerisation domain-containing protein</fullName>
    </recommendedName>
</protein>
<dbReference type="InterPro" id="IPR038973">
    <property type="entry name" value="MutL/Mlh/Pms-like"/>
</dbReference>
<dbReference type="AlphaFoldDB" id="A0A834ZH01"/>
<feature type="compositionally biased region" description="Basic residues" evidence="4">
    <location>
        <begin position="358"/>
        <end position="369"/>
    </location>
</feature>
<comment type="caution">
    <text evidence="6">The sequence shown here is derived from an EMBL/GenBank/DDBJ whole genome shotgun (WGS) entry which is preliminary data.</text>
</comment>
<keyword evidence="3" id="KW-0234">DNA repair</keyword>
<dbReference type="GO" id="GO:0006298">
    <property type="term" value="P:mismatch repair"/>
    <property type="evidence" value="ECO:0007669"/>
    <property type="project" value="InterPro"/>
</dbReference>
<evidence type="ECO:0000313" key="6">
    <source>
        <dbReference type="EMBL" id="KAF8405555.1"/>
    </source>
</evidence>
<dbReference type="InterPro" id="IPR042120">
    <property type="entry name" value="MutL_C_dimsub"/>
</dbReference>
<dbReference type="PANTHER" id="PTHR10073:SF47">
    <property type="entry name" value="DNA MISMATCH REPAIR PROTEIN MLH3"/>
    <property type="match status" value="1"/>
</dbReference>
<dbReference type="PANTHER" id="PTHR10073">
    <property type="entry name" value="DNA MISMATCH REPAIR PROTEIN MLH, PMS, MUTL"/>
    <property type="match status" value="1"/>
</dbReference>
<dbReference type="OrthoDB" id="429932at2759"/>
<proteinExistence type="inferred from homology"/>
<dbReference type="Proteomes" id="UP000655225">
    <property type="component" value="Unassembled WGS sequence"/>
</dbReference>
<dbReference type="Gene3D" id="3.30.1540.20">
    <property type="entry name" value="MutL, C-terminal domain, dimerisation subdomain"/>
    <property type="match status" value="2"/>
</dbReference>
<dbReference type="EMBL" id="JABCRI010000006">
    <property type="protein sequence ID" value="KAF8405555.1"/>
    <property type="molecule type" value="Genomic_DNA"/>
</dbReference>
<sequence length="1141" mass="128288">MKSIKHLPRAVHSSLRSSTILFDLTRVVEELIFNSVDAGATKVSVSVGVGTCYVKVEDDGSGITRDGLVLLGERYATSKLHCLAEMDASTGSFGFRGEALGSLSDVSLLEIITKARGRPNGYCKVMKGFKCLYLGIYANRQDVGTTVIVRDLFYNQPVRRKYMQSSPKKVLHSVKKCVLRIALVRPQVSFKVIDIESEDELLCTRPSMSPLSLVTSGFGIDISSSLHELNFSEGVLKLSGFLSGPGYSFSMKDWVPVLSFIEKAITHLWRKDVLQGKFHSHADEVTGQDEMWKEDENIVLPAEELIPKDVLSLELFNVHVPANSEITKEKCRIQHRQTSLSPSPFSLELPSEEGERMSHRKNHRMQSRKLHRTGEFKGKHTKTAFVHQMDYSLQDTPTTTITKHISSPREESGSHLWALDNGLFAVEDNFLTNELTATRSSKDNVRDNILGSRWENESLEVDLNMSKGSTRSTIPWDYFEYKNNIEKFPDCPKDLKKPFLQSCSLLGNLPPDEFANHEGSKIQFDGFRTKRKRFDSDNMINAVDADDSNKCFDIFPRISWQEDAAISRLSSSTIDVLPRDFVRPHTFDRQFFDEENDSCIDSILQVGKIGLDRQSTNSEWHSVTPYPLFGTPPWKDAHLTGEYALEGSFRSCRSSSSGHLICREGKDERGVFSFDPMQNSSTAEDCPTSSYTNTTVDYNDYASPKSDICKFLHHGNHLDDFVFPKFGCFDKLTDETDWLCLDLCTTEQTDKCAVPAYFTPSPSYNIKNIDLWDQLGSQNCRQYHVPKGRTRRSHSAPPFYKGKSKFSPLFNRLTTTAGGEPVVQAIHGALTLPVISDFKHPSQSCCVSQQYFEPSLTEGSLFYTRSRMKNMADITQDMNEIHKNEELEKSQCLQIYNTDSIEDLTVRELEDSKFSGIKVQNGNSQITAECDGDKSHNLHDQSNILDISSGILHLAGDSLVPESINKDCLEEAKVLLQVDRKFIPVMAGGTLVIIDQHAADERIRLEELRRKVLSGEEKAVTYLDSEQELLAETDGSSTMPPSVIRVLNFKACRGAIMFGDSLLPSECSLILEELKQTSLCFQCAHGRPTTAPLVNLDVLHKQIAKLGLWNGGSNETWHGLRRYRISLERATQRLSLARGQC</sequence>
<dbReference type="SMART" id="SM00853">
    <property type="entry name" value="MutL_C"/>
    <property type="match status" value="1"/>
</dbReference>
<dbReference type="InterPro" id="IPR037198">
    <property type="entry name" value="MutL_C_sf"/>
</dbReference>
<dbReference type="FunFam" id="3.30.565.10:FF:000003">
    <property type="entry name" value="DNA mismatch repair endonuclease MutL"/>
    <property type="match status" value="1"/>
</dbReference>
<evidence type="ECO:0000313" key="7">
    <source>
        <dbReference type="Proteomes" id="UP000655225"/>
    </source>
</evidence>
<keyword evidence="7" id="KW-1185">Reference proteome</keyword>
<keyword evidence="2" id="KW-0227">DNA damage</keyword>
<dbReference type="Pfam" id="PF08676">
    <property type="entry name" value="MutL_C"/>
    <property type="match status" value="1"/>
</dbReference>
<dbReference type="SUPFAM" id="SSF118116">
    <property type="entry name" value="DNA mismatch repair protein MutL"/>
    <property type="match status" value="1"/>
</dbReference>
<dbReference type="GO" id="GO:0140664">
    <property type="term" value="F:ATP-dependent DNA damage sensor activity"/>
    <property type="evidence" value="ECO:0007669"/>
    <property type="project" value="InterPro"/>
</dbReference>
<dbReference type="GO" id="GO:0005524">
    <property type="term" value="F:ATP binding"/>
    <property type="evidence" value="ECO:0007669"/>
    <property type="project" value="InterPro"/>
</dbReference>
<evidence type="ECO:0000256" key="1">
    <source>
        <dbReference type="ARBA" id="ARBA00006082"/>
    </source>
</evidence>
<comment type="similarity">
    <text evidence="1">Belongs to the DNA mismatch repair MutL/HexB family.</text>
</comment>
<evidence type="ECO:0000256" key="2">
    <source>
        <dbReference type="ARBA" id="ARBA00022763"/>
    </source>
</evidence>
<dbReference type="Pfam" id="PF13589">
    <property type="entry name" value="HATPase_c_3"/>
    <property type="match status" value="1"/>
</dbReference>
<dbReference type="SUPFAM" id="SSF55874">
    <property type="entry name" value="ATPase domain of HSP90 chaperone/DNA topoisomerase II/histidine kinase"/>
    <property type="match status" value="1"/>
</dbReference>
<feature type="domain" description="MutL C-terminal dimerisation" evidence="5">
    <location>
        <begin position="974"/>
        <end position="1062"/>
    </location>
</feature>
<organism evidence="6 7">
    <name type="scientific">Tetracentron sinense</name>
    <name type="common">Spur-leaf</name>
    <dbReference type="NCBI Taxonomy" id="13715"/>
    <lineage>
        <taxon>Eukaryota</taxon>
        <taxon>Viridiplantae</taxon>
        <taxon>Streptophyta</taxon>
        <taxon>Embryophyta</taxon>
        <taxon>Tracheophyta</taxon>
        <taxon>Spermatophyta</taxon>
        <taxon>Magnoliopsida</taxon>
        <taxon>Trochodendrales</taxon>
        <taxon>Trochodendraceae</taxon>
        <taxon>Tetracentron</taxon>
    </lineage>
</organism>
<evidence type="ECO:0000256" key="3">
    <source>
        <dbReference type="ARBA" id="ARBA00023204"/>
    </source>
</evidence>
<name>A0A834ZH01_TETSI</name>
<evidence type="ECO:0000259" key="5">
    <source>
        <dbReference type="SMART" id="SM00853"/>
    </source>
</evidence>
<feature type="region of interest" description="Disordered" evidence="4">
    <location>
        <begin position="342"/>
        <end position="369"/>
    </location>
</feature>